<name>A0A916XH53_9ACTN</name>
<dbReference type="InterPro" id="IPR025442">
    <property type="entry name" value="DUF4185"/>
</dbReference>
<feature type="domain" description="DUF4185" evidence="1">
    <location>
        <begin position="46"/>
        <end position="356"/>
    </location>
</feature>
<evidence type="ECO:0000313" key="3">
    <source>
        <dbReference type="Proteomes" id="UP000641514"/>
    </source>
</evidence>
<evidence type="ECO:0000313" key="2">
    <source>
        <dbReference type="EMBL" id="GGC71508.1"/>
    </source>
</evidence>
<organism evidence="2 3">
    <name type="scientific">Hoyosella rhizosphaerae</name>
    <dbReference type="NCBI Taxonomy" id="1755582"/>
    <lineage>
        <taxon>Bacteria</taxon>
        <taxon>Bacillati</taxon>
        <taxon>Actinomycetota</taxon>
        <taxon>Actinomycetes</taxon>
        <taxon>Mycobacteriales</taxon>
        <taxon>Hoyosellaceae</taxon>
        <taxon>Hoyosella</taxon>
    </lineage>
</organism>
<dbReference type="InterPro" id="IPR036278">
    <property type="entry name" value="Sialidase_sf"/>
</dbReference>
<proteinExistence type="predicted"/>
<protein>
    <recommendedName>
        <fullName evidence="1">DUF4185 domain-containing protein</fullName>
    </recommendedName>
</protein>
<gene>
    <name evidence="2" type="ORF">GCM10011410_25630</name>
</gene>
<dbReference type="AlphaFoldDB" id="A0A916XH53"/>
<dbReference type="Pfam" id="PF13810">
    <property type="entry name" value="DUF4185"/>
    <property type="match status" value="1"/>
</dbReference>
<comment type="caution">
    <text evidence="2">The sequence shown here is derived from an EMBL/GenBank/DDBJ whole genome shotgun (WGS) entry which is preliminary data.</text>
</comment>
<sequence>MGAVVEFKRWIAGVSGSIRNTEWRAVVSRRYGSRMRRFSKVCDLTGPGTSSCNFDVVGTDLGIPVELPGGRELAWIFGDTFSGVAPGTPGWRSPVLLRSADQPLEDGVEFCSCAGKGQARRLVRGSNRGRTTWLPADAITIGDATYLFAMRNDGLHNVTQTRIFASTDAGESWKKTRAKWSGKHDAGNMQLITWVQGPPEDNWIYVFSTGFQRNKPLFLYRVAVDDVTNPKAWVPWGWTEDTGWRWGNTATPVLTGQFGEMSLRRVDGKYVLVWFDAGGYQIQAMVLDHPTDNLFETRQYTLLRGTSWEDENHAVGDVAQLYGGYIVPGSTLDDLHISVSQWNTTTNKVYKAMLFHGSLPR</sequence>
<reference evidence="2" key="1">
    <citation type="journal article" date="2014" name="Int. J. Syst. Evol. Microbiol.">
        <title>Complete genome sequence of Corynebacterium casei LMG S-19264T (=DSM 44701T), isolated from a smear-ripened cheese.</title>
        <authorList>
            <consortium name="US DOE Joint Genome Institute (JGI-PGF)"/>
            <person name="Walter F."/>
            <person name="Albersmeier A."/>
            <person name="Kalinowski J."/>
            <person name="Ruckert C."/>
        </authorList>
    </citation>
    <scope>NUCLEOTIDE SEQUENCE</scope>
    <source>
        <strain evidence="2">CGMCC 1.15478</strain>
    </source>
</reference>
<reference evidence="2" key="2">
    <citation type="submission" date="2020-09" db="EMBL/GenBank/DDBJ databases">
        <authorList>
            <person name="Sun Q."/>
            <person name="Zhou Y."/>
        </authorList>
    </citation>
    <scope>NUCLEOTIDE SEQUENCE</scope>
    <source>
        <strain evidence="2">CGMCC 1.15478</strain>
    </source>
</reference>
<dbReference type="Proteomes" id="UP000641514">
    <property type="component" value="Unassembled WGS sequence"/>
</dbReference>
<evidence type="ECO:0000259" key="1">
    <source>
        <dbReference type="Pfam" id="PF13810"/>
    </source>
</evidence>
<dbReference type="EMBL" id="BMJH01000003">
    <property type="protein sequence ID" value="GGC71508.1"/>
    <property type="molecule type" value="Genomic_DNA"/>
</dbReference>
<dbReference type="SUPFAM" id="SSF50939">
    <property type="entry name" value="Sialidases"/>
    <property type="match status" value="1"/>
</dbReference>
<keyword evidence="3" id="KW-1185">Reference proteome</keyword>
<accession>A0A916XH53</accession>